<feature type="transmembrane region" description="Helical" evidence="2">
    <location>
        <begin position="41"/>
        <end position="63"/>
    </location>
</feature>
<dbReference type="EMBL" id="LR798339">
    <property type="protein sequence ID" value="CAB5224955.1"/>
    <property type="molecule type" value="Genomic_DNA"/>
</dbReference>
<proteinExistence type="predicted"/>
<evidence type="ECO:0000256" key="2">
    <source>
        <dbReference type="SAM" id="Phobius"/>
    </source>
</evidence>
<evidence type="ECO:0000313" key="3">
    <source>
        <dbReference type="EMBL" id="CAB5224955.1"/>
    </source>
</evidence>
<gene>
    <name evidence="3" type="ORF">UFOVP742_50</name>
</gene>
<organism evidence="3">
    <name type="scientific">uncultured Caudovirales phage</name>
    <dbReference type="NCBI Taxonomy" id="2100421"/>
    <lineage>
        <taxon>Viruses</taxon>
        <taxon>Duplodnaviria</taxon>
        <taxon>Heunggongvirae</taxon>
        <taxon>Uroviricota</taxon>
        <taxon>Caudoviricetes</taxon>
        <taxon>Peduoviridae</taxon>
        <taxon>Maltschvirus</taxon>
        <taxon>Maltschvirus maltsch</taxon>
    </lineage>
</organism>
<accession>A0A6J7X3A6</accession>
<keyword evidence="2" id="KW-1133">Transmembrane helix</keyword>
<reference evidence="3" key="1">
    <citation type="submission" date="2020-05" db="EMBL/GenBank/DDBJ databases">
        <authorList>
            <person name="Chiriac C."/>
            <person name="Salcher M."/>
            <person name="Ghai R."/>
            <person name="Kavagutti S V."/>
        </authorList>
    </citation>
    <scope>NUCLEOTIDE SEQUENCE</scope>
</reference>
<name>A0A6J7X3A6_9CAUD</name>
<feature type="region of interest" description="Disordered" evidence="1">
    <location>
        <begin position="96"/>
        <end position="117"/>
    </location>
</feature>
<evidence type="ECO:0000256" key="1">
    <source>
        <dbReference type="SAM" id="MobiDB-lite"/>
    </source>
</evidence>
<protein>
    <submittedName>
        <fullName evidence="3">Uncharacterized protein</fullName>
    </submittedName>
</protein>
<feature type="compositionally biased region" description="Basic residues" evidence="1">
    <location>
        <begin position="102"/>
        <end position="117"/>
    </location>
</feature>
<feature type="transmembrane region" description="Helical" evidence="2">
    <location>
        <begin position="6"/>
        <end position="29"/>
    </location>
</feature>
<keyword evidence="2" id="KW-0812">Transmembrane</keyword>
<keyword evidence="2" id="KW-0472">Membrane</keyword>
<sequence length="117" mass="12951">MTLSPIVLLNALANSVLAISAIHLWLKVFGHEDSAIYRHKYASYLCKIATTVTICGSVANIFAHQEPPITEFILNIGVACNYVWLSWFSSLSEPVKSAAKPSRQKANGKPKRNVRRP</sequence>